<dbReference type="GO" id="GO:0000819">
    <property type="term" value="P:sister chromatid segregation"/>
    <property type="evidence" value="ECO:0007669"/>
    <property type="project" value="TreeGrafter"/>
</dbReference>
<dbReference type="EC" id="5.6.2.2" evidence="3"/>
<dbReference type="OrthoDB" id="1747350at2759"/>
<evidence type="ECO:0000256" key="8">
    <source>
        <dbReference type="ARBA" id="ARBA00023235"/>
    </source>
</evidence>
<sequence length="474" mass="53371">MQSMDPWYRGFKGLIEKSATKEAGVTYIITGLTEEVDNATLRITELLVSRWTQDYKEFLESLMIGNDKIKEPFIKDYREHNDDINVHFEIILTEGVMKKYDTPEQVLEDFFHLRFEFYATRKKVLLDSNLELDLLKLDNKVRFILSVVRGEIIVSNRKRADFFLELQEKGFAPFPKKSKGIDAAIAGATVEEEEDNDGSPEVELCSDRKKVEDEVEELRKSSPRDLWMNDLDAFERELDVSLYSLKDMTDVFHVNGSCGLCTESMLVFAGDAPEASKLKARGGAKKALGKEVMVVESDEDEEVLALKDRLAAYKPRFFSRSICFFAAMETEAVPGQGEHRKKEPSKRKAPSTFTEISDGDDVEDNMPTVPEDDDEDFELVEAPKGGKGEEDEGLSPFNKKSGSVMGRTGISPTDGEESGSSSSRSQVEKNEVPVLVARPKVGGNRTRAVYVESDSEMEDEPETDGSDLEEEEDY</sequence>
<evidence type="ECO:0000259" key="10">
    <source>
        <dbReference type="SMART" id="SM00434"/>
    </source>
</evidence>
<dbReference type="Pfam" id="PF00521">
    <property type="entry name" value="DNA_topoisoIV"/>
    <property type="match status" value="1"/>
</dbReference>
<gene>
    <name evidence="11" type="ORF">COCNU_10G001940</name>
</gene>
<comment type="catalytic activity">
    <reaction evidence="1">
        <text>ATP-dependent breakage, passage and rejoining of double-stranded DNA.</text>
        <dbReference type="EC" id="5.6.2.2"/>
    </reaction>
</comment>
<accession>A0A8K0N7E4</accession>
<protein>
    <recommendedName>
        <fullName evidence="3">DNA topoisomerase (ATP-hydrolyzing)</fullName>
        <ecNumber evidence="3">5.6.2.2</ecNumber>
    </recommendedName>
</protein>
<comment type="caution">
    <text evidence="11">The sequence shown here is derived from an EMBL/GenBank/DDBJ whole genome shotgun (WGS) entry which is preliminary data.</text>
</comment>
<keyword evidence="6" id="KW-0799">Topoisomerase</keyword>
<evidence type="ECO:0000256" key="6">
    <source>
        <dbReference type="ARBA" id="ARBA00023029"/>
    </source>
</evidence>
<dbReference type="FunFam" id="3.30.1360.40:FF:000003">
    <property type="entry name" value="DNA topoisomerase 2"/>
    <property type="match status" value="1"/>
</dbReference>
<keyword evidence="12" id="KW-1185">Reference proteome</keyword>
<dbReference type="GO" id="GO:0006265">
    <property type="term" value="P:DNA topological change"/>
    <property type="evidence" value="ECO:0007669"/>
    <property type="project" value="InterPro"/>
</dbReference>
<evidence type="ECO:0000256" key="9">
    <source>
        <dbReference type="SAM" id="MobiDB-lite"/>
    </source>
</evidence>
<proteinExistence type="predicted"/>
<feature type="region of interest" description="Disordered" evidence="9">
    <location>
        <begin position="333"/>
        <end position="474"/>
    </location>
</feature>
<feature type="compositionally biased region" description="Acidic residues" evidence="9">
    <location>
        <begin position="453"/>
        <end position="474"/>
    </location>
</feature>
<keyword evidence="4" id="KW-0547">Nucleotide-binding</keyword>
<dbReference type="GO" id="GO:0003918">
    <property type="term" value="F:DNA topoisomerase type II (double strand cut, ATP-hydrolyzing) activity"/>
    <property type="evidence" value="ECO:0007669"/>
    <property type="project" value="UniProtKB-EC"/>
</dbReference>
<dbReference type="GO" id="GO:0005524">
    <property type="term" value="F:ATP binding"/>
    <property type="evidence" value="ECO:0007669"/>
    <property type="project" value="UniProtKB-KW"/>
</dbReference>
<dbReference type="SUPFAM" id="SSF56719">
    <property type="entry name" value="Type II DNA topoisomerase"/>
    <property type="match status" value="1"/>
</dbReference>
<keyword evidence="7" id="KW-0238">DNA-binding</keyword>
<evidence type="ECO:0000256" key="2">
    <source>
        <dbReference type="ARBA" id="ARBA00001946"/>
    </source>
</evidence>
<dbReference type="PANTHER" id="PTHR10169:SF38">
    <property type="entry name" value="DNA TOPOISOMERASE 2"/>
    <property type="match status" value="1"/>
</dbReference>
<dbReference type="InterPro" id="IPR013757">
    <property type="entry name" value="Topo_IIA_A_a_sf"/>
</dbReference>
<evidence type="ECO:0000256" key="7">
    <source>
        <dbReference type="ARBA" id="ARBA00023125"/>
    </source>
</evidence>
<dbReference type="EMBL" id="CM017881">
    <property type="protein sequence ID" value="KAG1361975.1"/>
    <property type="molecule type" value="Genomic_DNA"/>
</dbReference>
<organism evidence="11 12">
    <name type="scientific">Cocos nucifera</name>
    <name type="common">Coconut palm</name>
    <dbReference type="NCBI Taxonomy" id="13894"/>
    <lineage>
        <taxon>Eukaryota</taxon>
        <taxon>Viridiplantae</taxon>
        <taxon>Streptophyta</taxon>
        <taxon>Embryophyta</taxon>
        <taxon>Tracheophyta</taxon>
        <taxon>Spermatophyta</taxon>
        <taxon>Magnoliopsida</taxon>
        <taxon>Liliopsida</taxon>
        <taxon>Arecaceae</taxon>
        <taxon>Arecoideae</taxon>
        <taxon>Cocoseae</taxon>
        <taxon>Attaleinae</taxon>
        <taxon>Cocos</taxon>
    </lineage>
</organism>
<dbReference type="Gene3D" id="1.10.268.10">
    <property type="entry name" value="Topoisomerase, domain 3"/>
    <property type="match status" value="1"/>
</dbReference>
<evidence type="ECO:0000256" key="1">
    <source>
        <dbReference type="ARBA" id="ARBA00000185"/>
    </source>
</evidence>
<name>A0A8K0N7E4_COCNU</name>
<evidence type="ECO:0000256" key="5">
    <source>
        <dbReference type="ARBA" id="ARBA00022840"/>
    </source>
</evidence>
<dbReference type="PANTHER" id="PTHR10169">
    <property type="entry name" value="DNA TOPOISOMERASE/GYRASE"/>
    <property type="match status" value="1"/>
</dbReference>
<reference evidence="11" key="2">
    <citation type="submission" date="2019-07" db="EMBL/GenBank/DDBJ databases">
        <authorList>
            <person name="Yang Y."/>
            <person name="Bocs S."/>
            <person name="Baudouin L."/>
        </authorList>
    </citation>
    <scope>NUCLEOTIDE SEQUENCE</scope>
    <source>
        <tissue evidence="11">Spear leaf of Hainan Tall coconut</tissue>
    </source>
</reference>
<dbReference type="SMART" id="SM00434">
    <property type="entry name" value="TOP4c"/>
    <property type="match status" value="1"/>
</dbReference>
<keyword evidence="8" id="KW-0413">Isomerase</keyword>
<dbReference type="GO" id="GO:0000712">
    <property type="term" value="P:resolution of meiotic recombination intermediates"/>
    <property type="evidence" value="ECO:0007669"/>
    <property type="project" value="TreeGrafter"/>
</dbReference>
<evidence type="ECO:0000313" key="12">
    <source>
        <dbReference type="Proteomes" id="UP000797356"/>
    </source>
</evidence>
<comment type="cofactor">
    <cofactor evidence="2">
        <name>Mg(2+)</name>
        <dbReference type="ChEBI" id="CHEBI:18420"/>
    </cofactor>
</comment>
<evidence type="ECO:0000256" key="3">
    <source>
        <dbReference type="ARBA" id="ARBA00012895"/>
    </source>
</evidence>
<evidence type="ECO:0000313" key="11">
    <source>
        <dbReference type="EMBL" id="KAG1361975.1"/>
    </source>
</evidence>
<dbReference type="GO" id="GO:0005634">
    <property type="term" value="C:nucleus"/>
    <property type="evidence" value="ECO:0007669"/>
    <property type="project" value="TreeGrafter"/>
</dbReference>
<dbReference type="InterPro" id="IPR050634">
    <property type="entry name" value="DNA_Topoisomerase_II"/>
</dbReference>
<keyword evidence="5" id="KW-0067">ATP-binding</keyword>
<feature type="compositionally biased region" description="Acidic residues" evidence="9">
    <location>
        <begin position="357"/>
        <end position="379"/>
    </location>
</feature>
<dbReference type="GO" id="GO:0003677">
    <property type="term" value="F:DNA binding"/>
    <property type="evidence" value="ECO:0007669"/>
    <property type="project" value="UniProtKB-KW"/>
</dbReference>
<dbReference type="Proteomes" id="UP000797356">
    <property type="component" value="Chromosome 10"/>
</dbReference>
<dbReference type="InterPro" id="IPR002205">
    <property type="entry name" value="Topo_IIA_dom_A"/>
</dbReference>
<evidence type="ECO:0000256" key="4">
    <source>
        <dbReference type="ARBA" id="ARBA00022741"/>
    </source>
</evidence>
<reference evidence="11" key="1">
    <citation type="journal article" date="2017" name="Gigascience">
        <title>The genome draft of coconut (Cocos nucifera).</title>
        <authorList>
            <person name="Xiao Y."/>
            <person name="Xu P."/>
            <person name="Fan H."/>
            <person name="Baudouin L."/>
            <person name="Xia W."/>
            <person name="Bocs S."/>
            <person name="Xu J."/>
            <person name="Li Q."/>
            <person name="Guo A."/>
            <person name="Zhou L."/>
            <person name="Li J."/>
            <person name="Wu Y."/>
            <person name="Ma Z."/>
            <person name="Armero A."/>
            <person name="Issali A.E."/>
            <person name="Liu N."/>
            <person name="Peng M."/>
            <person name="Yang Y."/>
        </authorList>
    </citation>
    <scope>NUCLEOTIDE SEQUENCE</scope>
    <source>
        <tissue evidence="11">Spear leaf of Hainan Tall coconut</tissue>
    </source>
</reference>
<dbReference type="InterPro" id="IPR013760">
    <property type="entry name" value="Topo_IIA-like_dom_sf"/>
</dbReference>
<dbReference type="Gene3D" id="3.30.1360.40">
    <property type="match status" value="1"/>
</dbReference>
<dbReference type="AlphaFoldDB" id="A0A8K0N7E4"/>
<feature type="domain" description="Topo IIA-type catalytic" evidence="10">
    <location>
        <begin position="1"/>
        <end position="229"/>
    </location>
</feature>